<comment type="caution">
    <text evidence="8">The sequence shown here is derived from an EMBL/GenBank/DDBJ whole genome shotgun (WGS) entry which is preliminary data.</text>
</comment>
<comment type="similarity">
    <text evidence="6">Belongs to the sodium:neurotransmitter symporter (SNF) (TC 2.A.22) family.</text>
</comment>
<feature type="transmembrane region" description="Helical" evidence="7">
    <location>
        <begin position="196"/>
        <end position="215"/>
    </location>
</feature>
<feature type="transmembrane region" description="Helical" evidence="7">
    <location>
        <begin position="574"/>
        <end position="593"/>
    </location>
</feature>
<keyword evidence="2 6" id="KW-0813">Transport</keyword>
<feature type="transmembrane region" description="Helical" evidence="7">
    <location>
        <begin position="440"/>
        <end position="463"/>
    </location>
</feature>
<feature type="transmembrane region" description="Helical" evidence="7">
    <location>
        <begin position="605"/>
        <end position="627"/>
    </location>
</feature>
<feature type="transmembrane region" description="Helical" evidence="7">
    <location>
        <begin position="1083"/>
        <end position="1104"/>
    </location>
</feature>
<feature type="transmembrane region" description="Helical" evidence="7">
    <location>
        <begin position="648"/>
        <end position="675"/>
    </location>
</feature>
<feature type="transmembrane region" description="Helical" evidence="7">
    <location>
        <begin position="969"/>
        <end position="987"/>
    </location>
</feature>
<feature type="transmembrane region" description="Helical" evidence="7">
    <location>
        <begin position="89"/>
        <end position="116"/>
    </location>
</feature>
<protein>
    <recommendedName>
        <fullName evidence="6">Transporter</fullName>
    </recommendedName>
</protein>
<feature type="transmembrane region" description="Helical" evidence="7">
    <location>
        <begin position="866"/>
        <end position="891"/>
    </location>
</feature>
<dbReference type="PRINTS" id="PR00176">
    <property type="entry name" value="NANEUSMPORT"/>
</dbReference>
<evidence type="ECO:0000313" key="9">
    <source>
        <dbReference type="Proteomes" id="UP001159405"/>
    </source>
</evidence>
<feature type="transmembrane region" description="Helical" evidence="7">
    <location>
        <begin position="523"/>
        <end position="542"/>
    </location>
</feature>
<dbReference type="SUPFAM" id="SSF161070">
    <property type="entry name" value="SNF-like"/>
    <property type="match status" value="2"/>
</dbReference>
<dbReference type="InterPro" id="IPR000175">
    <property type="entry name" value="Na/ntran_symport"/>
</dbReference>
<feature type="transmembrane region" description="Helical" evidence="7">
    <location>
        <begin position="270"/>
        <end position="295"/>
    </location>
</feature>
<dbReference type="Pfam" id="PF00209">
    <property type="entry name" value="SNF"/>
    <property type="match status" value="2"/>
</dbReference>
<evidence type="ECO:0000313" key="8">
    <source>
        <dbReference type="EMBL" id="CAH3152157.1"/>
    </source>
</evidence>
<dbReference type="EMBL" id="CALNXK010000093">
    <property type="protein sequence ID" value="CAH3152157.1"/>
    <property type="molecule type" value="Genomic_DNA"/>
</dbReference>
<evidence type="ECO:0000256" key="3">
    <source>
        <dbReference type="ARBA" id="ARBA00022692"/>
    </source>
</evidence>
<feature type="transmembrane region" description="Helical" evidence="7">
    <location>
        <begin position="15"/>
        <end position="34"/>
    </location>
</feature>
<keyword evidence="9" id="KW-1185">Reference proteome</keyword>
<feature type="transmembrane region" description="Helical" evidence="7">
    <location>
        <begin position="227"/>
        <end position="250"/>
    </location>
</feature>
<keyword evidence="6" id="KW-0769">Symport</keyword>
<dbReference type="PROSITE" id="PS00754">
    <property type="entry name" value="NA_NEUROTRAN_SYMP_2"/>
    <property type="match status" value="2"/>
</dbReference>
<accession>A0ABN8PW38</accession>
<feature type="transmembrane region" description="Helical" evidence="7">
    <location>
        <begin position="999"/>
        <end position="1022"/>
    </location>
</feature>
<evidence type="ECO:0000256" key="1">
    <source>
        <dbReference type="ARBA" id="ARBA00004141"/>
    </source>
</evidence>
<evidence type="ECO:0000256" key="5">
    <source>
        <dbReference type="ARBA" id="ARBA00023136"/>
    </source>
</evidence>
<feature type="transmembrane region" description="Helical" evidence="7">
    <location>
        <begin position="46"/>
        <end position="68"/>
    </location>
</feature>
<feature type="transmembrane region" description="Helical" evidence="7">
    <location>
        <begin position="483"/>
        <end position="503"/>
    </location>
</feature>
<evidence type="ECO:0000256" key="6">
    <source>
        <dbReference type="RuleBase" id="RU003732"/>
    </source>
</evidence>
<sequence length="1142" mass="128920">MVDVVKEREIWSSKIDFLLALMGYCIGLGNIWRFPYLCFKNGGGSFLIPYLICLIVTALPVTVLEVGLGQFTSQGAITAWNICPLLQGIGYASILVVTWIIMYYLVVLAWSLFYLFASFQSTLPWSHCNNEWNTPNCVDHNSGHNQDGEHNNTFQNVTSLLNLTVANVPKQVPAIQEYWDYRVLRLSNGLNEPGPVNWDLALCLLLAWIICYLCVSRGIKTSGKVVYFTATAPYILITVLLIRAVFLPGAGEGIKFYLKPDWSRLKDGQVWLDAGTQVFYSYSIGLGGLIALGSYNKYHNNFYRDCIWNAFCNSGTSFYGGFLIFSILGFMAKHQGVEVKDVVQAGPGLVFLAYPEAVAQMPVAPLWSVLFFFMLLLLGLDSAFVGIESVITSIVDLFPQHLRRGYRKELFTALMCSLWFLCGLSMVTKGGMYVFQLFDAYCGAGTVLLLVVLGECLAIGWLYGRDRFYSNIEAMLGFPINPWCGWCWKYLSPIFCLAVFVFYLCTYQPLKYREYVYPAWGQAIGWLMTLSSLSFIPAVMIYKLMNTTGSIKENNYRFRMVDVVKEREIWSSKIDFILALMGYCIGLGNIWRFPYLCFKNGGGSFLIPYLICLMVTALPVTVLEVGLGQFTSQGAITAWNICPLLQGIGYASVLVVTWIIMYYLVVLAWSLFYLFASFQSTLPWSHCNNEWNTPNCVDHNSGHNQDGEHNKTFQNVTSLFNLTVANVSKRMPAIQEYWDYRVLRLSNGLNEPGPVNWDLALCLLLAWIICYLCVSRGIKTSGKVVYFTATAPYILITVLLIRAVTLPGAGEGIKFYLKPDWSRLKDGQVWLDAGTQVFYSYSIGLGGLIALGSYNKYYNNFYRDCIWNAFCNSGTSFYGGFLIFSILGFMAKHQGVEVKDVVQAGPGLVFLVYPEAVAQMPLAPLWSALFFFMFLLLGLDSAFVMIESIITAIVDLFSQHLRRGYRKELFTALMCSLWFLCGLSMVTKGGMYVFQLFDAYCGAGTVLLLVVLGECLAIGWLYGRDRFYSNIEAMLGFPINPWCGWCWKYLSPIFCLAVFVFYLCTYQPLKYREYVYPAWGQAIGWLMTLSSLSLIPAVMIYKLMNTTGSIKKRLRELTIPVLFHRQEDNETALLIPKESSKA</sequence>
<reference evidence="8 9" key="1">
    <citation type="submission" date="2022-05" db="EMBL/GenBank/DDBJ databases">
        <authorList>
            <consortium name="Genoscope - CEA"/>
            <person name="William W."/>
        </authorList>
    </citation>
    <scope>NUCLEOTIDE SEQUENCE [LARGE SCALE GENOMIC DNA]</scope>
</reference>
<dbReference type="PANTHER" id="PTHR11616">
    <property type="entry name" value="SODIUM/CHLORIDE DEPENDENT TRANSPORTER"/>
    <property type="match status" value="1"/>
</dbReference>
<feature type="transmembrane region" description="Helical" evidence="7">
    <location>
        <begin position="829"/>
        <end position="854"/>
    </location>
</feature>
<dbReference type="PROSITE" id="PS50267">
    <property type="entry name" value="NA_NEUROTRAN_SYMP_3"/>
    <property type="match status" value="2"/>
</dbReference>
<dbReference type="CDD" id="cd11496">
    <property type="entry name" value="SLC6sbd-TauT-like"/>
    <property type="match status" value="2"/>
</dbReference>
<dbReference type="PROSITE" id="PS00610">
    <property type="entry name" value="NA_NEUROTRAN_SYMP_1"/>
    <property type="match status" value="2"/>
</dbReference>
<name>A0ABN8PW38_9CNID</name>
<dbReference type="InterPro" id="IPR037272">
    <property type="entry name" value="SNS_sf"/>
</dbReference>
<dbReference type="NCBIfam" id="NF037979">
    <property type="entry name" value="Na_transp"/>
    <property type="match status" value="2"/>
</dbReference>
<comment type="subcellular location">
    <subcellularLocation>
        <location evidence="1">Membrane</location>
        <topology evidence="1">Multi-pass membrane protein</topology>
    </subcellularLocation>
</comment>
<proteinExistence type="inferred from homology"/>
<feature type="transmembrane region" description="Helical" evidence="7">
    <location>
        <begin position="755"/>
        <end position="774"/>
    </location>
</feature>
<evidence type="ECO:0000256" key="2">
    <source>
        <dbReference type="ARBA" id="ARBA00022448"/>
    </source>
</evidence>
<keyword evidence="4 7" id="KW-1133">Transmembrane helix</keyword>
<evidence type="ECO:0000256" key="7">
    <source>
        <dbReference type="SAM" id="Phobius"/>
    </source>
</evidence>
<dbReference type="Proteomes" id="UP001159405">
    <property type="component" value="Unassembled WGS sequence"/>
</dbReference>
<keyword evidence="3 6" id="KW-0812">Transmembrane</keyword>
<gene>
    <name evidence="8" type="ORF">PLOB_00048964</name>
</gene>
<organism evidence="8 9">
    <name type="scientific">Porites lobata</name>
    <dbReference type="NCBI Taxonomy" id="104759"/>
    <lineage>
        <taxon>Eukaryota</taxon>
        <taxon>Metazoa</taxon>
        <taxon>Cnidaria</taxon>
        <taxon>Anthozoa</taxon>
        <taxon>Hexacorallia</taxon>
        <taxon>Scleractinia</taxon>
        <taxon>Fungiina</taxon>
        <taxon>Poritidae</taxon>
        <taxon>Porites</taxon>
    </lineage>
</organism>
<keyword evidence="5 7" id="KW-0472">Membrane</keyword>
<dbReference type="PANTHER" id="PTHR11616:SF309">
    <property type="entry name" value="TRANSPORTER"/>
    <property type="match status" value="1"/>
</dbReference>
<feature type="transmembrane region" description="Helical" evidence="7">
    <location>
        <begin position="1042"/>
        <end position="1063"/>
    </location>
</feature>
<feature type="transmembrane region" description="Helical" evidence="7">
    <location>
        <begin position="307"/>
        <end position="332"/>
    </location>
</feature>
<evidence type="ECO:0000256" key="4">
    <source>
        <dbReference type="ARBA" id="ARBA00022989"/>
    </source>
</evidence>
<feature type="transmembrane region" description="Helical" evidence="7">
    <location>
        <begin position="786"/>
        <end position="809"/>
    </location>
</feature>
<feature type="transmembrane region" description="Helical" evidence="7">
    <location>
        <begin position="410"/>
        <end position="428"/>
    </location>
</feature>